<dbReference type="InterPro" id="IPR036641">
    <property type="entry name" value="HPT_dom_sf"/>
</dbReference>
<dbReference type="PROSITE" id="PS50894">
    <property type="entry name" value="HPT"/>
    <property type="match status" value="1"/>
</dbReference>
<organism evidence="4 5">
    <name type="scientific">Reyranella soli</name>
    <dbReference type="NCBI Taxonomy" id="1230389"/>
    <lineage>
        <taxon>Bacteria</taxon>
        <taxon>Pseudomonadati</taxon>
        <taxon>Pseudomonadota</taxon>
        <taxon>Alphaproteobacteria</taxon>
        <taxon>Hyphomicrobiales</taxon>
        <taxon>Reyranellaceae</taxon>
        <taxon>Reyranella</taxon>
    </lineage>
</organism>
<accession>A0A512NKI7</accession>
<evidence type="ECO:0000256" key="1">
    <source>
        <dbReference type="ARBA" id="ARBA00023012"/>
    </source>
</evidence>
<dbReference type="SMART" id="SM00073">
    <property type="entry name" value="HPT"/>
    <property type="match status" value="1"/>
</dbReference>
<dbReference type="OrthoDB" id="7375908at2"/>
<dbReference type="SUPFAM" id="SSF47226">
    <property type="entry name" value="Histidine-containing phosphotransfer domain, HPT domain"/>
    <property type="match status" value="1"/>
</dbReference>
<dbReference type="Proteomes" id="UP000321058">
    <property type="component" value="Unassembled WGS sequence"/>
</dbReference>
<dbReference type="Gene3D" id="1.20.120.160">
    <property type="entry name" value="HPT domain"/>
    <property type="match status" value="1"/>
</dbReference>
<keyword evidence="1" id="KW-0902">Two-component regulatory system</keyword>
<sequence length="113" mass="12527">MNQSRIPTYDRDKLVELFGDDPRTLADVEREFLETAREAAREIKGTDDLTAIARAAHRLKGASGMIGALALRQIAEAVERAAKAEDLSTVRRLRELFDPEVHRVAEQAGVAVE</sequence>
<evidence type="ECO:0000259" key="3">
    <source>
        <dbReference type="PROSITE" id="PS50894"/>
    </source>
</evidence>
<dbReference type="EMBL" id="BKAJ01000131">
    <property type="protein sequence ID" value="GEP59445.1"/>
    <property type="molecule type" value="Genomic_DNA"/>
</dbReference>
<evidence type="ECO:0000313" key="5">
    <source>
        <dbReference type="Proteomes" id="UP000321058"/>
    </source>
</evidence>
<keyword evidence="2" id="KW-0597">Phosphoprotein</keyword>
<dbReference type="AlphaFoldDB" id="A0A512NKI7"/>
<gene>
    <name evidence="4" type="ORF">RSO01_66110</name>
</gene>
<feature type="modified residue" description="Phosphohistidine" evidence="2">
    <location>
        <position position="57"/>
    </location>
</feature>
<proteinExistence type="predicted"/>
<dbReference type="InterPro" id="IPR008207">
    <property type="entry name" value="Sig_transdc_His_kin_Hpt_dom"/>
</dbReference>
<comment type="caution">
    <text evidence="4">The sequence shown here is derived from an EMBL/GenBank/DDBJ whole genome shotgun (WGS) entry which is preliminary data.</text>
</comment>
<evidence type="ECO:0000256" key="2">
    <source>
        <dbReference type="PROSITE-ProRule" id="PRU00110"/>
    </source>
</evidence>
<dbReference type="Pfam" id="PF01627">
    <property type="entry name" value="Hpt"/>
    <property type="match status" value="1"/>
</dbReference>
<dbReference type="CDD" id="cd00088">
    <property type="entry name" value="HPT"/>
    <property type="match status" value="1"/>
</dbReference>
<evidence type="ECO:0000313" key="4">
    <source>
        <dbReference type="EMBL" id="GEP59445.1"/>
    </source>
</evidence>
<reference evidence="4 5" key="1">
    <citation type="submission" date="2019-07" db="EMBL/GenBank/DDBJ databases">
        <title>Whole genome shotgun sequence of Reyranella soli NBRC 108950.</title>
        <authorList>
            <person name="Hosoyama A."/>
            <person name="Uohara A."/>
            <person name="Ohji S."/>
            <person name="Ichikawa N."/>
        </authorList>
    </citation>
    <scope>NUCLEOTIDE SEQUENCE [LARGE SCALE GENOMIC DNA]</scope>
    <source>
        <strain evidence="4 5">NBRC 108950</strain>
    </source>
</reference>
<name>A0A512NKI7_9HYPH</name>
<feature type="domain" description="HPt" evidence="3">
    <location>
        <begin position="6"/>
        <end position="111"/>
    </location>
</feature>
<protein>
    <recommendedName>
        <fullName evidence="3">HPt domain-containing protein</fullName>
    </recommendedName>
</protein>
<keyword evidence="5" id="KW-1185">Reference proteome</keyword>
<dbReference type="GO" id="GO:0004672">
    <property type="term" value="F:protein kinase activity"/>
    <property type="evidence" value="ECO:0007669"/>
    <property type="project" value="UniProtKB-ARBA"/>
</dbReference>
<dbReference type="GO" id="GO:0000160">
    <property type="term" value="P:phosphorelay signal transduction system"/>
    <property type="evidence" value="ECO:0007669"/>
    <property type="project" value="UniProtKB-KW"/>
</dbReference>
<dbReference type="RefSeq" id="WP_147154825.1">
    <property type="nucleotide sequence ID" value="NZ_BKAJ01000131.1"/>
</dbReference>